<protein>
    <submittedName>
        <fullName evidence="1">Uncharacterized protein</fullName>
    </submittedName>
</protein>
<dbReference type="EMBL" id="CP069102">
    <property type="protein sequence ID" value="QSS50647.1"/>
    <property type="molecule type" value="Genomic_DNA"/>
</dbReference>
<dbReference type="VEuPathDB" id="FungiDB:I7I53_11411"/>
<accession>A0A8A1LFW8</accession>
<organism evidence="1 2">
    <name type="scientific">Ajellomyces capsulatus (strain H88)</name>
    <name type="common">Darling's disease fungus</name>
    <name type="synonym">Histoplasma capsulatum</name>
    <dbReference type="NCBI Taxonomy" id="544711"/>
    <lineage>
        <taxon>Eukaryota</taxon>
        <taxon>Fungi</taxon>
        <taxon>Dikarya</taxon>
        <taxon>Ascomycota</taxon>
        <taxon>Pezizomycotina</taxon>
        <taxon>Eurotiomycetes</taxon>
        <taxon>Eurotiomycetidae</taxon>
        <taxon>Onygenales</taxon>
        <taxon>Ajellomycetaceae</taxon>
        <taxon>Histoplasma</taxon>
    </lineage>
</organism>
<reference evidence="1" key="1">
    <citation type="submission" date="2021-01" db="EMBL/GenBank/DDBJ databases">
        <title>Chromosome-level genome assembly of a human fungal pathogen reveals clustering of transcriptionally co-regulated genes.</title>
        <authorList>
            <person name="Voorhies M."/>
            <person name="Cohen S."/>
            <person name="Shea T.P."/>
            <person name="Petrus S."/>
            <person name="Munoz J.F."/>
            <person name="Poplawski S."/>
            <person name="Goldman W.E."/>
            <person name="Michael T."/>
            <person name="Cuomo C.A."/>
            <person name="Sil A."/>
            <person name="Beyhan S."/>
        </authorList>
    </citation>
    <scope>NUCLEOTIDE SEQUENCE</scope>
    <source>
        <strain evidence="1">H88</strain>
    </source>
</reference>
<evidence type="ECO:0000313" key="2">
    <source>
        <dbReference type="Proteomes" id="UP000663419"/>
    </source>
</evidence>
<dbReference type="AlphaFoldDB" id="A0A8A1LFW8"/>
<evidence type="ECO:0000313" key="1">
    <source>
        <dbReference type="EMBL" id="QSS50647.1"/>
    </source>
</evidence>
<sequence>MIHDTSELKLYPILADQLPNFGLESSSELKTENNVEFLRQRHLLCTLGFRIPLICIYRDSMGGTLSTRTYLNLTSKRNIRYLIVI</sequence>
<proteinExistence type="predicted"/>
<dbReference type="Proteomes" id="UP000663419">
    <property type="component" value="Chromosome 1"/>
</dbReference>
<name>A0A8A1LFW8_AJEC8</name>
<gene>
    <name evidence="1" type="ORF">I7I53_11411</name>
</gene>